<reference evidence="2 3" key="1">
    <citation type="journal article" date="2015" name="Nat. Commun.">
        <title>Outbred genome sequencing and CRISPR/Cas9 gene editing in butterflies.</title>
        <authorList>
            <person name="Li X."/>
            <person name="Fan D."/>
            <person name="Zhang W."/>
            <person name="Liu G."/>
            <person name="Zhang L."/>
            <person name="Zhao L."/>
            <person name="Fang X."/>
            <person name="Chen L."/>
            <person name="Dong Y."/>
            <person name="Chen Y."/>
            <person name="Ding Y."/>
            <person name="Zhao R."/>
            <person name="Feng M."/>
            <person name="Zhu Y."/>
            <person name="Feng Y."/>
            <person name="Jiang X."/>
            <person name="Zhu D."/>
            <person name="Xiang H."/>
            <person name="Feng X."/>
            <person name="Li S."/>
            <person name="Wang J."/>
            <person name="Zhang G."/>
            <person name="Kronforst M.R."/>
            <person name="Wang W."/>
        </authorList>
    </citation>
    <scope>NUCLEOTIDE SEQUENCE [LARGE SCALE GENOMIC DNA]</scope>
    <source>
        <strain evidence="2">Ya'a_city_454_Pm</strain>
        <tissue evidence="2">Whole body</tissue>
    </source>
</reference>
<feature type="domain" description="Ig-like" evidence="1">
    <location>
        <begin position="97"/>
        <end position="204"/>
    </location>
</feature>
<evidence type="ECO:0000313" key="3">
    <source>
        <dbReference type="Proteomes" id="UP000053240"/>
    </source>
</evidence>
<dbReference type="SUPFAM" id="SSF48726">
    <property type="entry name" value="Immunoglobulin"/>
    <property type="match status" value="3"/>
</dbReference>
<dbReference type="InterPro" id="IPR013106">
    <property type="entry name" value="Ig_V-set"/>
</dbReference>
<gene>
    <name evidence="2" type="ORF">RR48_03569</name>
</gene>
<dbReference type="InterPro" id="IPR003599">
    <property type="entry name" value="Ig_sub"/>
</dbReference>
<dbReference type="EMBL" id="KQ460847">
    <property type="protein sequence ID" value="KPJ11966.1"/>
    <property type="molecule type" value="Genomic_DNA"/>
</dbReference>
<dbReference type="SMART" id="SM00408">
    <property type="entry name" value="IGc2"/>
    <property type="match status" value="3"/>
</dbReference>
<dbReference type="InParanoid" id="A0A0N1I870"/>
<dbReference type="Pfam" id="PF13895">
    <property type="entry name" value="Ig_2"/>
    <property type="match status" value="1"/>
</dbReference>
<dbReference type="PANTHER" id="PTHR21261">
    <property type="entry name" value="BEAT PROTEIN"/>
    <property type="match status" value="1"/>
</dbReference>
<accession>A0A0N1I870</accession>
<name>A0A0N1I870_PAPMA</name>
<feature type="domain" description="Ig-like" evidence="1">
    <location>
        <begin position="212"/>
        <end position="332"/>
    </location>
</feature>
<sequence length="478" mass="53570">MELRITPRVVQRGRNVTMACIHQVHDSEIYSVQWYRGTQEFYRYTPLESPTTRVTPVNGIKVDRLNSNETHVVLLRVSPTLSGNYSCEVIQNAHTFPHYTATARLDVVEAGGFRTMELRITPRVVQRGRNVTMACIHQVHDSEIYSVQWYRGTQEFYRYTPLESPTTRVTPVNGIKVDRLNSNETHVVLLRVSPTLSGNYSCEVIQNAHTFPHYTATARLDVVGIGGLRATELRISPPVVQRGSDATLACLYELTDAPLYSVKWYRGRHEFYRYSPTEQPATKIFPFAGINVDLARSNQSQVVLTRVSFGLSGNFSCEVTADAPSFATSIVSNNMEVVVLPPSSPVIHTSQHYYMPGDILRANCTSGPSRPPSELTFYINDIPVSPGMYNVQPAAEGLFRSEQYVQVQLWPAHYERGAPILRCEAKLGELYRDNSAVALYSANSDPKIERVTSPGSAAKLQTCQVLLLLHIVVWANNT</sequence>
<dbReference type="Gene3D" id="2.60.40.10">
    <property type="entry name" value="Immunoglobulins"/>
    <property type="match status" value="3"/>
</dbReference>
<dbReference type="PANTHER" id="PTHR21261:SF6">
    <property type="entry name" value="BEATEN PATH IIA-RELATED"/>
    <property type="match status" value="1"/>
</dbReference>
<dbReference type="STRING" id="76193.A0A0N1I870"/>
<feature type="domain" description="Ig-like" evidence="1">
    <location>
        <begin position="1"/>
        <end position="89"/>
    </location>
</feature>
<dbReference type="FunCoup" id="A0A0N1I870">
    <property type="interactions" value="119"/>
</dbReference>
<dbReference type="InterPro" id="IPR003598">
    <property type="entry name" value="Ig_sub2"/>
</dbReference>
<dbReference type="Pfam" id="PF07686">
    <property type="entry name" value="V-set"/>
    <property type="match status" value="2"/>
</dbReference>
<protein>
    <recommendedName>
        <fullName evidence="1">Ig-like domain-containing protein</fullName>
    </recommendedName>
</protein>
<evidence type="ECO:0000313" key="2">
    <source>
        <dbReference type="EMBL" id="KPJ11966.1"/>
    </source>
</evidence>
<dbReference type="InterPro" id="IPR007110">
    <property type="entry name" value="Ig-like_dom"/>
</dbReference>
<dbReference type="FunFam" id="2.60.40.10:FF:000437">
    <property type="entry name" value="Beat-IIIc, isoform A"/>
    <property type="match status" value="3"/>
</dbReference>
<proteinExistence type="predicted"/>
<dbReference type="PROSITE" id="PS50835">
    <property type="entry name" value="IG_LIKE"/>
    <property type="match status" value="3"/>
</dbReference>
<dbReference type="Proteomes" id="UP000053240">
    <property type="component" value="Unassembled WGS sequence"/>
</dbReference>
<dbReference type="SMART" id="SM00409">
    <property type="entry name" value="IG"/>
    <property type="match status" value="3"/>
</dbReference>
<evidence type="ECO:0000259" key="1">
    <source>
        <dbReference type="PROSITE" id="PS50835"/>
    </source>
</evidence>
<dbReference type="AlphaFoldDB" id="A0A0N1I870"/>
<dbReference type="InterPro" id="IPR013783">
    <property type="entry name" value="Ig-like_fold"/>
</dbReference>
<dbReference type="InterPro" id="IPR036179">
    <property type="entry name" value="Ig-like_dom_sf"/>
</dbReference>
<keyword evidence="3" id="KW-1185">Reference proteome</keyword>
<organism evidence="2 3">
    <name type="scientific">Papilio machaon</name>
    <name type="common">Old World swallowtail butterfly</name>
    <dbReference type="NCBI Taxonomy" id="76193"/>
    <lineage>
        <taxon>Eukaryota</taxon>
        <taxon>Metazoa</taxon>
        <taxon>Ecdysozoa</taxon>
        <taxon>Arthropoda</taxon>
        <taxon>Hexapoda</taxon>
        <taxon>Insecta</taxon>
        <taxon>Pterygota</taxon>
        <taxon>Neoptera</taxon>
        <taxon>Endopterygota</taxon>
        <taxon>Lepidoptera</taxon>
        <taxon>Glossata</taxon>
        <taxon>Ditrysia</taxon>
        <taxon>Papilionoidea</taxon>
        <taxon>Papilionidae</taxon>
        <taxon>Papilioninae</taxon>
        <taxon>Papilio</taxon>
    </lineage>
</organism>